<evidence type="ECO:0000259" key="1">
    <source>
        <dbReference type="Pfam" id="PF00534"/>
    </source>
</evidence>
<dbReference type="InterPro" id="IPR001296">
    <property type="entry name" value="Glyco_trans_1"/>
</dbReference>
<name>A0A508XAC7_9HYPH</name>
<dbReference type="EMBL" id="CABFNB010000170">
    <property type="protein sequence ID" value="VTZ66150.1"/>
    <property type="molecule type" value="Genomic_DNA"/>
</dbReference>
<feature type="domain" description="Glycosyl transferase family 1" evidence="1">
    <location>
        <begin position="216"/>
        <end position="299"/>
    </location>
</feature>
<organism evidence="2">
    <name type="scientific">Sinorhizobium medicae</name>
    <dbReference type="NCBI Taxonomy" id="110321"/>
    <lineage>
        <taxon>Bacteria</taxon>
        <taxon>Pseudomonadati</taxon>
        <taxon>Pseudomonadota</taxon>
        <taxon>Alphaproteobacteria</taxon>
        <taxon>Hyphomicrobiales</taxon>
        <taxon>Rhizobiaceae</taxon>
        <taxon>Sinorhizobium/Ensifer group</taxon>
        <taxon>Sinorhizobium</taxon>
    </lineage>
</organism>
<reference evidence="2" key="1">
    <citation type="submission" date="2019-06" db="EMBL/GenBank/DDBJ databases">
        <authorList>
            <person name="Le Quere A."/>
            <person name="Colella S."/>
        </authorList>
    </citation>
    <scope>NUCLEOTIDE SEQUENCE</scope>
    <source>
        <strain evidence="2">EmedicaeMD41</strain>
    </source>
</reference>
<sequence length="396" mass="44170">MTSHPIHRRLAVISDSQAGWAFASRIRSVKYFQKQWEKRAREQPKVVERAHRDFVVEGGYIDRLPLACLKVGIVDAAEIWTHWRGDDPPETDLGEVRPLLRRSFQMNGPEVPFASNDMLAHILTFGPPDVLCVWGLGVSEDILAACKGNYLIYNSIDAPALRIPPEISRHFDLVLTGAKWQSDEVTDRHPGMKTAILPIGPEFASDSMFYPYQSPKPYDVIYVAAAQSYKRHDILFEALAKLPPSYSALCVFGHGEMSETLRAQARDLQINVDFVGPPSVPFAKVNRLMNQAKIGVVCGVDDGAPAIRIHACRFARPCQQRASVRSSIYYATDWARRSSWSVSRRDSRDALDPSRILAPANGARQLDLAALGAKAENTHGFFSILDNSKVMRGTNQ</sequence>
<gene>
    <name evidence="2" type="ORF">EMEDMD4_980020</name>
</gene>
<dbReference type="Pfam" id="PF00534">
    <property type="entry name" value="Glycos_transf_1"/>
    <property type="match status" value="1"/>
</dbReference>
<protein>
    <submittedName>
        <fullName evidence="2">Glycosyl transferase group 1</fullName>
    </submittedName>
</protein>
<keyword evidence="2" id="KW-0808">Transferase</keyword>
<proteinExistence type="predicted"/>
<evidence type="ECO:0000313" key="2">
    <source>
        <dbReference type="EMBL" id="VTZ66150.1"/>
    </source>
</evidence>
<dbReference type="AlphaFoldDB" id="A0A508XAC7"/>
<dbReference type="SUPFAM" id="SSF53756">
    <property type="entry name" value="UDP-Glycosyltransferase/glycogen phosphorylase"/>
    <property type="match status" value="1"/>
</dbReference>
<accession>A0A508XAC7</accession>
<dbReference type="Gene3D" id="3.40.50.2000">
    <property type="entry name" value="Glycogen Phosphorylase B"/>
    <property type="match status" value="1"/>
</dbReference>
<dbReference type="GO" id="GO:0016757">
    <property type="term" value="F:glycosyltransferase activity"/>
    <property type="evidence" value="ECO:0007669"/>
    <property type="project" value="InterPro"/>
</dbReference>
<dbReference type="Proteomes" id="UP000507954">
    <property type="component" value="Unassembled WGS sequence"/>
</dbReference>